<dbReference type="PANTHER" id="PTHR23113:SF249">
    <property type="entry name" value="RAP GUANINE NUCLEOTIDE EXCHANGE FACTOR 6"/>
    <property type="match status" value="1"/>
</dbReference>
<feature type="compositionally biased region" description="Low complexity" evidence="4">
    <location>
        <begin position="1733"/>
        <end position="1746"/>
    </location>
</feature>
<dbReference type="Pfam" id="PF00595">
    <property type="entry name" value="PDZ"/>
    <property type="match status" value="1"/>
</dbReference>
<keyword evidence="2 3" id="KW-0344">Guanine-nucleotide releasing factor</keyword>
<dbReference type="CDD" id="cd01785">
    <property type="entry name" value="RA_PDZ-GEF1"/>
    <property type="match status" value="1"/>
</dbReference>
<evidence type="ECO:0000259" key="8">
    <source>
        <dbReference type="PROSITE" id="PS50200"/>
    </source>
</evidence>
<feature type="compositionally biased region" description="Acidic residues" evidence="4">
    <location>
        <begin position="2040"/>
        <end position="2053"/>
    </location>
</feature>
<dbReference type="CDD" id="cd00155">
    <property type="entry name" value="RasGEF"/>
    <property type="match status" value="1"/>
</dbReference>
<dbReference type="InterPro" id="IPR014710">
    <property type="entry name" value="RmlC-like_jellyroll"/>
</dbReference>
<gene>
    <name evidence="10" type="ORF">HERILL_LOCUS16361</name>
</gene>
<dbReference type="EMBL" id="LR899015">
    <property type="protein sequence ID" value="CAD7094134.1"/>
    <property type="molecule type" value="Genomic_DNA"/>
</dbReference>
<dbReference type="PROSITE" id="PS50212">
    <property type="entry name" value="RASGEF_NTER"/>
    <property type="match status" value="1"/>
</dbReference>
<dbReference type="SMART" id="SM00147">
    <property type="entry name" value="RasGEF"/>
    <property type="match status" value="1"/>
</dbReference>
<feature type="domain" description="Cyclic nucleotide-binding" evidence="6">
    <location>
        <begin position="702"/>
        <end position="801"/>
    </location>
</feature>
<feature type="compositionally biased region" description="Acidic residues" evidence="4">
    <location>
        <begin position="110"/>
        <end position="121"/>
    </location>
</feature>
<feature type="compositionally biased region" description="Gly residues" evidence="4">
    <location>
        <begin position="503"/>
        <end position="519"/>
    </location>
</feature>
<feature type="compositionally biased region" description="Basic residues" evidence="4">
    <location>
        <begin position="1"/>
        <end position="15"/>
    </location>
</feature>
<feature type="region of interest" description="Disordered" evidence="4">
    <location>
        <begin position="94"/>
        <end position="201"/>
    </location>
</feature>
<dbReference type="InterPro" id="IPR001895">
    <property type="entry name" value="RASGEF_cat_dom"/>
</dbReference>
<dbReference type="Pfam" id="PF00618">
    <property type="entry name" value="RasGEF_N"/>
    <property type="match status" value="1"/>
</dbReference>
<evidence type="ECO:0000313" key="10">
    <source>
        <dbReference type="EMBL" id="CAD7094134.1"/>
    </source>
</evidence>
<feature type="compositionally biased region" description="Low complexity" evidence="4">
    <location>
        <begin position="1204"/>
        <end position="1231"/>
    </location>
</feature>
<feature type="domain" description="PDZ" evidence="7">
    <location>
        <begin position="967"/>
        <end position="1039"/>
    </location>
</feature>
<feature type="region of interest" description="Disordered" evidence="4">
    <location>
        <begin position="1908"/>
        <end position="1933"/>
    </location>
</feature>
<feature type="compositionally biased region" description="Low complexity" evidence="4">
    <location>
        <begin position="1881"/>
        <end position="1894"/>
    </location>
</feature>
<feature type="compositionally biased region" description="Gly residues" evidence="4">
    <location>
        <begin position="468"/>
        <end position="481"/>
    </location>
</feature>
<feature type="region of interest" description="Disordered" evidence="4">
    <location>
        <begin position="1131"/>
        <end position="1154"/>
    </location>
</feature>
<feature type="compositionally biased region" description="Low complexity" evidence="4">
    <location>
        <begin position="41"/>
        <end position="67"/>
    </location>
</feature>
<dbReference type="InterPro" id="IPR008937">
    <property type="entry name" value="Ras-like_GEF"/>
</dbReference>
<accession>A0A7R8V770</accession>
<dbReference type="PROSITE" id="PS50042">
    <property type="entry name" value="CNMP_BINDING_3"/>
    <property type="match status" value="1"/>
</dbReference>
<dbReference type="PROSITE" id="PS50009">
    <property type="entry name" value="RASGEF_CAT"/>
    <property type="match status" value="1"/>
</dbReference>
<dbReference type="InterPro" id="IPR036034">
    <property type="entry name" value="PDZ_sf"/>
</dbReference>
<dbReference type="FunCoup" id="A0A7R8V770">
    <property type="interactions" value="868"/>
</dbReference>
<dbReference type="SUPFAM" id="SSF51206">
    <property type="entry name" value="cAMP-binding domain-like"/>
    <property type="match status" value="1"/>
</dbReference>
<dbReference type="GO" id="GO:0007265">
    <property type="term" value="P:Ras protein signal transduction"/>
    <property type="evidence" value="ECO:0007669"/>
    <property type="project" value="TreeGrafter"/>
</dbReference>
<dbReference type="Pfam" id="PF00788">
    <property type="entry name" value="RA"/>
    <property type="match status" value="1"/>
</dbReference>
<dbReference type="FunFam" id="2.60.120.10:FF:000088">
    <property type="entry name" value="Guanine nucleotide exchange factor"/>
    <property type="match status" value="1"/>
</dbReference>
<organism evidence="10 11">
    <name type="scientific">Hermetia illucens</name>
    <name type="common">Black soldier fly</name>
    <dbReference type="NCBI Taxonomy" id="343691"/>
    <lineage>
        <taxon>Eukaryota</taxon>
        <taxon>Metazoa</taxon>
        <taxon>Ecdysozoa</taxon>
        <taxon>Arthropoda</taxon>
        <taxon>Hexapoda</taxon>
        <taxon>Insecta</taxon>
        <taxon>Pterygota</taxon>
        <taxon>Neoptera</taxon>
        <taxon>Endopterygota</taxon>
        <taxon>Diptera</taxon>
        <taxon>Brachycera</taxon>
        <taxon>Stratiomyomorpha</taxon>
        <taxon>Stratiomyidae</taxon>
        <taxon>Hermetiinae</taxon>
        <taxon>Hermetia</taxon>
    </lineage>
</organism>
<evidence type="ECO:0000256" key="1">
    <source>
        <dbReference type="ARBA" id="ARBA00010829"/>
    </source>
</evidence>
<protein>
    <recommendedName>
        <fullName evidence="12">Rap guanine nucleotide exchange factor 2</fullName>
    </recommendedName>
</protein>
<dbReference type="CDD" id="cd00038">
    <property type="entry name" value="CAP_ED"/>
    <property type="match status" value="1"/>
</dbReference>
<feature type="domain" description="Ras-GEF" evidence="5">
    <location>
        <begin position="1396"/>
        <end position="1625"/>
    </location>
</feature>
<feature type="region of interest" description="Disordered" evidence="4">
    <location>
        <begin position="2026"/>
        <end position="2053"/>
    </location>
</feature>
<feature type="region of interest" description="Disordered" evidence="4">
    <location>
        <begin position="597"/>
        <end position="639"/>
    </location>
</feature>
<feature type="compositionally biased region" description="Basic residues" evidence="4">
    <location>
        <begin position="213"/>
        <end position="230"/>
    </location>
</feature>
<dbReference type="PROSITE" id="PS00720">
    <property type="entry name" value="RASGEF"/>
    <property type="match status" value="1"/>
</dbReference>
<feature type="compositionally biased region" description="Low complexity" evidence="4">
    <location>
        <begin position="616"/>
        <end position="628"/>
    </location>
</feature>
<feature type="region of interest" description="Disordered" evidence="4">
    <location>
        <begin position="1"/>
        <end position="67"/>
    </location>
</feature>
<evidence type="ECO:0000259" key="6">
    <source>
        <dbReference type="PROSITE" id="PS50042"/>
    </source>
</evidence>
<dbReference type="PANTHER" id="PTHR23113">
    <property type="entry name" value="GUANINE NUCLEOTIDE EXCHANGE FACTOR"/>
    <property type="match status" value="1"/>
</dbReference>
<dbReference type="SUPFAM" id="SSF54236">
    <property type="entry name" value="Ubiquitin-like"/>
    <property type="match status" value="1"/>
</dbReference>
<dbReference type="InterPro" id="IPR018490">
    <property type="entry name" value="cNMP-bd_dom_sf"/>
</dbReference>
<feature type="compositionally biased region" description="Low complexity" evidence="4">
    <location>
        <begin position="289"/>
        <end position="301"/>
    </location>
</feature>
<dbReference type="SMART" id="SM00100">
    <property type="entry name" value="cNMP"/>
    <property type="match status" value="1"/>
</dbReference>
<feature type="compositionally biased region" description="Gly residues" evidence="4">
    <location>
        <begin position="1704"/>
        <end position="1720"/>
    </location>
</feature>
<feature type="region of interest" description="Disordered" evidence="4">
    <location>
        <begin position="289"/>
        <end position="319"/>
    </location>
</feature>
<dbReference type="GO" id="GO:0005085">
    <property type="term" value="F:guanyl-nucleotide exchange factor activity"/>
    <property type="evidence" value="ECO:0007669"/>
    <property type="project" value="UniProtKB-KW"/>
</dbReference>
<feature type="compositionally biased region" description="Polar residues" evidence="4">
    <location>
        <begin position="629"/>
        <end position="639"/>
    </location>
</feature>
<feature type="domain" description="N-terminal Ras-GEF" evidence="9">
    <location>
        <begin position="837"/>
        <end position="963"/>
    </location>
</feature>
<dbReference type="OrthoDB" id="21144at2759"/>
<evidence type="ECO:0008006" key="12">
    <source>
        <dbReference type="Google" id="ProtNLM"/>
    </source>
</evidence>
<feature type="compositionally biased region" description="Low complexity" evidence="4">
    <location>
        <begin position="1251"/>
        <end position="1262"/>
    </location>
</feature>
<dbReference type="InterPro" id="IPR000159">
    <property type="entry name" value="RA_dom"/>
</dbReference>
<dbReference type="PROSITE" id="PS50106">
    <property type="entry name" value="PDZ"/>
    <property type="match status" value="1"/>
</dbReference>
<feature type="compositionally biased region" description="Low complexity" evidence="4">
    <location>
        <begin position="1796"/>
        <end position="1815"/>
    </location>
</feature>
<evidence type="ECO:0000313" key="11">
    <source>
        <dbReference type="Proteomes" id="UP000594454"/>
    </source>
</evidence>
<feature type="region of interest" description="Disordered" evidence="4">
    <location>
        <begin position="213"/>
        <end position="241"/>
    </location>
</feature>
<dbReference type="InParanoid" id="A0A7R8V770"/>
<reference evidence="10 11" key="1">
    <citation type="submission" date="2020-11" db="EMBL/GenBank/DDBJ databases">
        <authorList>
            <person name="Wallbank WR R."/>
            <person name="Pardo Diaz C."/>
            <person name="Kozak K."/>
            <person name="Martin S."/>
            <person name="Jiggins C."/>
            <person name="Moest M."/>
            <person name="Warren A I."/>
            <person name="Generalovic N T."/>
            <person name="Byers J.R.P. K."/>
            <person name="Montejo-Kovacevich G."/>
            <person name="Yen C E."/>
        </authorList>
    </citation>
    <scope>NUCLEOTIDE SEQUENCE [LARGE SCALE GENOMIC DNA]</scope>
</reference>
<evidence type="ECO:0000259" key="5">
    <source>
        <dbReference type="PROSITE" id="PS50009"/>
    </source>
</evidence>
<feature type="compositionally biased region" description="Gly residues" evidence="4">
    <location>
        <begin position="1751"/>
        <end position="1764"/>
    </location>
</feature>
<dbReference type="GO" id="GO:0016324">
    <property type="term" value="C:apical plasma membrane"/>
    <property type="evidence" value="ECO:0007669"/>
    <property type="project" value="TreeGrafter"/>
</dbReference>
<dbReference type="InterPro" id="IPR000651">
    <property type="entry name" value="Ras-like_Gua-exchang_fac_N"/>
</dbReference>
<dbReference type="InterPro" id="IPR036964">
    <property type="entry name" value="RASGEF_cat_dom_sf"/>
</dbReference>
<dbReference type="InterPro" id="IPR001478">
    <property type="entry name" value="PDZ"/>
</dbReference>
<feature type="region of interest" description="Disordered" evidence="4">
    <location>
        <begin position="1202"/>
        <end position="1266"/>
    </location>
</feature>
<dbReference type="Gene3D" id="1.20.870.10">
    <property type="entry name" value="Son of sevenless (SoS) protein Chain: S domain 1"/>
    <property type="match status" value="1"/>
</dbReference>
<dbReference type="Gene3D" id="2.60.120.10">
    <property type="entry name" value="Jelly Rolls"/>
    <property type="match status" value="1"/>
</dbReference>
<feature type="domain" description="Ras-associating" evidence="8">
    <location>
        <begin position="1285"/>
        <end position="1371"/>
    </location>
</feature>
<feature type="compositionally biased region" description="Low complexity" evidence="4">
    <location>
        <begin position="1826"/>
        <end position="1856"/>
    </location>
</feature>
<dbReference type="SUPFAM" id="SSF50156">
    <property type="entry name" value="PDZ domain-like"/>
    <property type="match status" value="1"/>
</dbReference>
<dbReference type="SUPFAM" id="SSF48366">
    <property type="entry name" value="Ras GEF"/>
    <property type="match status" value="1"/>
</dbReference>
<dbReference type="SMART" id="SM00314">
    <property type="entry name" value="RA"/>
    <property type="match status" value="1"/>
</dbReference>
<dbReference type="InterPro" id="IPR019804">
    <property type="entry name" value="Ras_G-nucl-exch_fac_CS"/>
</dbReference>
<dbReference type="Gene3D" id="3.10.20.90">
    <property type="entry name" value="Phosphatidylinositol 3-kinase Catalytic Subunit, Chain A, domain 1"/>
    <property type="match status" value="1"/>
</dbReference>
<dbReference type="InterPro" id="IPR029071">
    <property type="entry name" value="Ubiquitin-like_domsf"/>
</dbReference>
<sequence length="2053" mass="221714">MLKHRVTPQRRRHHSQGSETSYDYNLDGGIIGGQLHYSGEHQQQGGHHFLQQQHPTSQSLSPISTSSISPSAMPFGCFGNKWPSGILSNSAFSLDRSRGQQQHPSRRLSDDDEADDCDDGGETPKTPRKGSSHTSSAGGSPRHAVTPGAAATSASDCSVAGQPPENASSEVMRRWNSFHSTHGECHPNRFRRNRKSTSPSIDAGRLRKLSAIAHHHQHQSSTPPRHRYGRHSVQDDSQLTTPRAWQLRRGKSLAENTPAGGISPVEEMTHLMVQQQVQQHMQAKNVSNSSSFNASVSDDGSLTGQVSPNSQTSFGKRNGGSCRRPSECFVLETSEMIVIDYPEIHPQYNLPYQYKPRQPQQVSAANLCSSSVAVATTSIIAAVNTSPANQNQSSVLSPQNHINHHHQYHQHHSLLHQHYNQAALSLTTKTSPTGGAGGVAGEGLNVVGIGSCGNNTTNSGSCTPTSASGGGTHKSQGGGGSSQPPTPTSSSQQYHQQQQQHNIGGGGGGGGGGGEGGSGTAASYIQYQQHQLPSLPLPVHQIHHRSSTPGGIGCGNDLAAAIGALNLNYHQHRASAGCLTPTITTTAMDHHHLRHTMTGFSGGNRPELYQKCNRGSHSSDTSSAYSGSDTMTSVHSSSLDADEVDLSGLVESVVDSDEEDLAESMDSLNVRDAVRDCLEKDPSERTEDDIETLLDFTQTLKAFTNMTLAVRRALCSVMVFAVVDKAGTMVMSDGEELDSWSVLINGHVEIEHSNGEKEELQVGDSFGILPTMDKLYHRGVMRTKCDDCQFVCITQTDYYRIQHQGEENTKRHEENGQVVMVTELRLSGPDPGTSLRRGHVVIRATVERLLLQLIEENSMTDPTYVEDFLLTHRTFIDNSQEVAQQLLTWFENEDVSPLQTTATPTEIRDRVTRVVLLWVNNHFTDFETDPQMMGFLETFESGLEKKNMFGQLRLLHIACAAKARTRNVTLTRSSRDEDLHFTIIGGYEHGGYGIFISKVEKKTKAEDVGLKRGDQILEVNGQSFEHVKYNRAMEILMSSTHLSITVKSNLLAFKEMLQVPDHNSSRPRQNRRRICTDIAKLDPRSVVARLSTVELLNPSGLMISSDQVDHWASPIRDIGTKDLSSSTAGSLAITTNSSSSSASSSSSSHKGFMTLGPKRRIQKALIKMNLLPKNSVATLSDSGGGGSGSVGGDVENIATTPAASSSCSVTNNNSTNNNNNNLSISNSNSSSQHQQKNLAINQPVSSGAGPQTLQQQSQQSQLYHSHSNPDLTTIYYEDTRQTDYPEHVLKVYKSDQTCKYLLINKETTAHEVVMLALQEFGIHETSSNFSLCEVSVGEGGMIKQRRLPDQLQNLAERIGLCSRYYLKTNGITETLVPDDLAPELIREATVHFLQLNANEVAIQLTFQDFAIFRQIESTEYVDDLFELKSKYGTPMLKQFAELVNREMFWVVTEVCSEHNMVRRMKIVKQFIKIARHCKECRNFNSMFAIISGLGHAAVSRLRQTWEKLPTKYQKLFADLQDLMDPSRNMSKYRQLVQAELLVQHPIIPFYPVVKKDLTFIHLGNDTHVESLINFEKLRMIAKEVRLLTHMCSTTFDLLTMLEFQGHVPSSAMVSLNQMSVSAGVVGGSSTGGGSNMGLHTLHGQATVKRRKKSTAAPNPKKMFEEAQMVRRVKAYLNNMKVTTDEDALHTFSLECEPSSATGGNTTGTGGGGGTGSGGGSAPNSVMIRKRHPSPTLSTTSSTSSTSEGKKGGGSGSIGSHGGQKFGAASPQAVKKILALSEQTKTRPHQPRHAGIPLPLVGHPLHLPLHHSSVSPSPSPGAHRRMGSSSSAGSVSYSGHSFTLAGNGNHSSSQGNGANTGSGNGGRAVHERSHSDTPTPLPSVDLSVESSSVTSLSNLPLRKTITSASVTSSDSGHGSCVQADTHSNCSEGSSSGGLYHVASSIVHNSPSPTLQQRRHSAAHGHGLMMAPPAPKGPPRHPPAYNVAAQMARLQRLGRAHSHEGVTSTALAAGVCNIGSGGGGSIAGSISSGGGYYHPDPGDEDDDEDAQVSAV</sequence>
<dbReference type="Gene3D" id="2.30.42.10">
    <property type="match status" value="1"/>
</dbReference>
<dbReference type="SMART" id="SM00228">
    <property type="entry name" value="PDZ"/>
    <property type="match status" value="1"/>
</dbReference>
<dbReference type="CDD" id="cd06224">
    <property type="entry name" value="REM"/>
    <property type="match status" value="1"/>
</dbReference>
<keyword evidence="11" id="KW-1185">Reference proteome</keyword>
<dbReference type="SMART" id="SM00229">
    <property type="entry name" value="RasGEFN"/>
    <property type="match status" value="1"/>
</dbReference>
<comment type="similarity">
    <text evidence="1">Belongs to the RAPGEF2 family.</text>
</comment>
<evidence type="ECO:0000256" key="3">
    <source>
        <dbReference type="PROSITE-ProRule" id="PRU00168"/>
    </source>
</evidence>
<dbReference type="InterPro" id="IPR023578">
    <property type="entry name" value="Ras_GEF_dom_sf"/>
</dbReference>
<feature type="region of interest" description="Disordered" evidence="4">
    <location>
        <begin position="1782"/>
        <end position="1894"/>
    </location>
</feature>
<feature type="compositionally biased region" description="Polar residues" evidence="4">
    <location>
        <begin position="302"/>
        <end position="315"/>
    </location>
</feature>
<evidence type="ECO:0000256" key="2">
    <source>
        <dbReference type="ARBA" id="ARBA00022658"/>
    </source>
</evidence>
<evidence type="ECO:0000259" key="7">
    <source>
        <dbReference type="PROSITE" id="PS50106"/>
    </source>
</evidence>
<evidence type="ECO:0000259" key="9">
    <source>
        <dbReference type="PROSITE" id="PS50212"/>
    </source>
</evidence>
<proteinExistence type="inferred from homology"/>
<feature type="compositionally biased region" description="Polar residues" evidence="4">
    <location>
        <begin position="1908"/>
        <end position="1932"/>
    </location>
</feature>
<dbReference type="Pfam" id="PF00617">
    <property type="entry name" value="RasGEF"/>
    <property type="match status" value="1"/>
</dbReference>
<feature type="region of interest" description="Disordered" evidence="4">
    <location>
        <begin position="461"/>
        <end position="521"/>
    </location>
</feature>
<dbReference type="Gene3D" id="1.10.840.10">
    <property type="entry name" value="Ras guanine-nucleotide exchange factors catalytic domain"/>
    <property type="match status" value="1"/>
</dbReference>
<name>A0A7R8V770_HERIL</name>
<dbReference type="Proteomes" id="UP000594454">
    <property type="component" value="Chromosome 7"/>
</dbReference>
<dbReference type="InterPro" id="IPR000595">
    <property type="entry name" value="cNMP-bd_dom"/>
</dbReference>
<dbReference type="CDD" id="cd06755">
    <property type="entry name" value="PDZ_RapGEF2_RapGEF6-like"/>
    <property type="match status" value="1"/>
</dbReference>
<feature type="compositionally biased region" description="Low complexity" evidence="4">
    <location>
        <begin position="488"/>
        <end position="502"/>
    </location>
</feature>
<feature type="region of interest" description="Disordered" evidence="4">
    <location>
        <begin position="1695"/>
        <end position="1769"/>
    </location>
</feature>
<evidence type="ECO:0000256" key="4">
    <source>
        <dbReference type="SAM" id="MobiDB-lite"/>
    </source>
</evidence>
<feature type="compositionally biased region" description="Polar residues" evidence="4">
    <location>
        <begin position="1232"/>
        <end position="1249"/>
    </location>
</feature>
<dbReference type="PROSITE" id="PS50200">
    <property type="entry name" value="RA"/>
    <property type="match status" value="1"/>
</dbReference>
<feature type="compositionally biased region" description="Low complexity" evidence="4">
    <location>
        <begin position="1137"/>
        <end position="1148"/>
    </location>
</feature>